<dbReference type="HOGENOM" id="CLU_297383_0_0_1"/>
<dbReference type="Gene3D" id="2.70.150.10">
    <property type="entry name" value="Calcium-transporting ATPase, cytoplasmic transduction domain A"/>
    <property type="match status" value="1"/>
</dbReference>
<dbReference type="GO" id="GO:0000166">
    <property type="term" value="F:nucleotide binding"/>
    <property type="evidence" value="ECO:0007669"/>
    <property type="project" value="InterPro"/>
</dbReference>
<name>A0A0C3P9A7_PISTI</name>
<keyword evidence="2" id="KW-0813">Transport</keyword>
<dbReference type="PANTHER" id="PTHR24092">
    <property type="entry name" value="PROBABLE PHOSPHOLIPID-TRANSPORTING ATPASE"/>
    <property type="match status" value="1"/>
</dbReference>
<accession>A0A0C3P9A7</accession>
<dbReference type="InterPro" id="IPR023299">
    <property type="entry name" value="ATPase_P-typ_cyto_dom_N"/>
</dbReference>
<evidence type="ECO:0000313" key="4">
    <source>
        <dbReference type="EMBL" id="KIO10100.1"/>
    </source>
</evidence>
<dbReference type="AlphaFoldDB" id="A0A0C3P9A7"/>
<reference evidence="4 5" key="1">
    <citation type="submission" date="2014-04" db="EMBL/GenBank/DDBJ databases">
        <authorList>
            <consortium name="DOE Joint Genome Institute"/>
            <person name="Kuo A."/>
            <person name="Kohler A."/>
            <person name="Costa M.D."/>
            <person name="Nagy L.G."/>
            <person name="Floudas D."/>
            <person name="Copeland A."/>
            <person name="Barry K.W."/>
            <person name="Cichocki N."/>
            <person name="Veneault-Fourrey C."/>
            <person name="LaButti K."/>
            <person name="Lindquist E.A."/>
            <person name="Lipzen A."/>
            <person name="Lundell T."/>
            <person name="Morin E."/>
            <person name="Murat C."/>
            <person name="Sun H."/>
            <person name="Tunlid A."/>
            <person name="Henrissat B."/>
            <person name="Grigoriev I.V."/>
            <person name="Hibbett D.S."/>
            <person name="Martin F."/>
            <person name="Nordberg H.P."/>
            <person name="Cantor M.N."/>
            <person name="Hua S.X."/>
        </authorList>
    </citation>
    <scope>NUCLEOTIDE SEQUENCE [LARGE SCALE GENOMIC DNA]</scope>
    <source>
        <strain evidence="4 5">Marx 270</strain>
    </source>
</reference>
<evidence type="ECO:0000313" key="5">
    <source>
        <dbReference type="Proteomes" id="UP000054217"/>
    </source>
</evidence>
<evidence type="ECO:0000256" key="1">
    <source>
        <dbReference type="ARBA" id="ARBA00004308"/>
    </source>
</evidence>
<organism evidence="4 5">
    <name type="scientific">Pisolithus tinctorius Marx 270</name>
    <dbReference type="NCBI Taxonomy" id="870435"/>
    <lineage>
        <taxon>Eukaryota</taxon>
        <taxon>Fungi</taxon>
        <taxon>Dikarya</taxon>
        <taxon>Basidiomycota</taxon>
        <taxon>Agaricomycotina</taxon>
        <taxon>Agaricomycetes</taxon>
        <taxon>Agaricomycetidae</taxon>
        <taxon>Boletales</taxon>
        <taxon>Sclerodermatineae</taxon>
        <taxon>Pisolithaceae</taxon>
        <taxon>Pisolithus</taxon>
    </lineage>
</organism>
<dbReference type="InParanoid" id="A0A0C3P9A7"/>
<dbReference type="Proteomes" id="UP000054217">
    <property type="component" value="Unassembled WGS sequence"/>
</dbReference>
<keyword evidence="3" id="KW-0812">Transmembrane</keyword>
<dbReference type="Gene3D" id="3.40.1110.10">
    <property type="entry name" value="Calcium-transporting ATPase, cytoplasmic domain N"/>
    <property type="match status" value="1"/>
</dbReference>
<sequence length="1013" mass="111881">MATFDQPDMLSEQQLMHPQQLVSPMDGQDFSIGLEDQSGITGAGAGLSAGWCLHGECQRVCIEDWIVGIGVEVWDAIDRCIVSYYVMLPHVHEGSLIGFLTKGVDYLASGSDNCSLMVWCEPDSTQAVLLGVKAPVYYLNLDPSSGKLALGVGLEIHIAKPVAHRQHSSSALSDSETGCSSGGIEKISNIACSVHTHSLHFLKGRNKLIASYLNHGIVSFVYIHLVAGTSKPMPSCGKLNQAILIVTYQQGLLVSKLSTGADLYCLGQSTQIQTYPQSPDVEQNYPLSVSFLHNRNAIGISFKYLVLANTGRWATLPPQQQKWVQIHISGYGVHILILTSVTPLPVLFLYQCSKLAFAAVLVNPFRTTGSEVKDCLHKTVSFFQAQEETKDSRFSSLVCYFSWPSHPWTETEIYINSPLSPAELDHYNEPLAQYARNKVWTSIFPMFGTASTSTAALPLLFILAVTAIKDGIEDYCCAQLDKEVNTSVVTKLGQWHNCLLHINLPGKILKGVQKLHEKEAGKGMQVILNKSGSGDWISLSTADLNKSMPNLPHLPSEAGLPRADEAGGWGRQNPSHSRTTRTMQWERTLWKKLEVSDIVLLWENEQVLADIIILSTSDPSGLCYGETKNLDGKMNLKVWKALWVMSLLSSEEDIKKASFVLDSELPHQNLYLYNAVLQYNDSTTGESCREGMTINKLLLHGCTVRNTSWIIGLAAFTGLDTKIYLSGGLMPSKQSKILKETNFNVIVNFIFLVIIYLLLAIISGIMNSLQDTSTKIYEQGVNPTNSTVLNALVTFVQTIQAFFIAQDIDMYYKPFDATCVPKNWGISDDLGTLMQNVMEFQKCSIASVIYSEGVMEAQHGAAKRQGLDEVDPKELSQKLATLKANMLAQDITDHSSQQVSHITAFFCALAVCHTVLTNKPDPTTSTTWNTRQSPQISMRKQMSVIVHAPDGRIILYCKGADTIVYEQLLPDVNPVLKEKTTKDMDMFMNGGLRTMQKTVLGRSEGLLYLSFQL</sequence>
<keyword evidence="3" id="KW-1133">Transmembrane helix</keyword>
<evidence type="ECO:0000256" key="2">
    <source>
        <dbReference type="ARBA" id="ARBA00022448"/>
    </source>
</evidence>
<comment type="subcellular location">
    <subcellularLocation>
        <location evidence="1">Endomembrane system</location>
    </subcellularLocation>
</comment>
<keyword evidence="5" id="KW-1185">Reference proteome</keyword>
<evidence type="ECO:0000256" key="3">
    <source>
        <dbReference type="SAM" id="Phobius"/>
    </source>
</evidence>
<feature type="transmembrane region" description="Helical" evidence="3">
    <location>
        <begin position="745"/>
        <end position="766"/>
    </location>
</feature>
<dbReference type="InterPro" id="IPR008250">
    <property type="entry name" value="ATPase_P-typ_transduc_dom_A_sf"/>
</dbReference>
<dbReference type="EMBL" id="KN831953">
    <property type="protein sequence ID" value="KIO10100.1"/>
    <property type="molecule type" value="Genomic_DNA"/>
</dbReference>
<dbReference type="PANTHER" id="PTHR24092:SF180">
    <property type="entry name" value="PHOSPHOLIPID-TRANSPORTING ATPASE DNF1-RELATED"/>
    <property type="match status" value="1"/>
</dbReference>
<dbReference type="GO" id="GO:0005886">
    <property type="term" value="C:plasma membrane"/>
    <property type="evidence" value="ECO:0007669"/>
    <property type="project" value="TreeGrafter"/>
</dbReference>
<dbReference type="OrthoDB" id="377733at2759"/>
<reference evidence="5" key="2">
    <citation type="submission" date="2015-01" db="EMBL/GenBank/DDBJ databases">
        <title>Evolutionary Origins and Diversification of the Mycorrhizal Mutualists.</title>
        <authorList>
            <consortium name="DOE Joint Genome Institute"/>
            <consortium name="Mycorrhizal Genomics Consortium"/>
            <person name="Kohler A."/>
            <person name="Kuo A."/>
            <person name="Nagy L.G."/>
            <person name="Floudas D."/>
            <person name="Copeland A."/>
            <person name="Barry K.W."/>
            <person name="Cichocki N."/>
            <person name="Veneault-Fourrey C."/>
            <person name="LaButti K."/>
            <person name="Lindquist E.A."/>
            <person name="Lipzen A."/>
            <person name="Lundell T."/>
            <person name="Morin E."/>
            <person name="Murat C."/>
            <person name="Riley R."/>
            <person name="Ohm R."/>
            <person name="Sun H."/>
            <person name="Tunlid A."/>
            <person name="Henrissat B."/>
            <person name="Grigoriev I.V."/>
            <person name="Hibbett D.S."/>
            <person name="Martin F."/>
        </authorList>
    </citation>
    <scope>NUCLEOTIDE SEQUENCE [LARGE SCALE GENOMIC DNA]</scope>
    <source>
        <strain evidence="5">Marx 270</strain>
    </source>
</reference>
<dbReference type="SUPFAM" id="SSF81653">
    <property type="entry name" value="Calcium ATPase, transduction domain A"/>
    <property type="match status" value="1"/>
</dbReference>
<gene>
    <name evidence="4" type="ORF">M404DRAFT_7758</name>
</gene>
<keyword evidence="3" id="KW-0472">Membrane</keyword>
<dbReference type="GO" id="GO:0140326">
    <property type="term" value="F:ATPase-coupled intramembrane lipid transporter activity"/>
    <property type="evidence" value="ECO:0007669"/>
    <property type="project" value="TreeGrafter"/>
</dbReference>
<dbReference type="GO" id="GO:0045332">
    <property type="term" value="P:phospholipid translocation"/>
    <property type="evidence" value="ECO:0007669"/>
    <property type="project" value="TreeGrafter"/>
</dbReference>
<dbReference type="STRING" id="870435.A0A0C3P9A7"/>
<proteinExistence type="predicted"/>
<protein>
    <submittedName>
        <fullName evidence="4">Uncharacterized protein</fullName>
    </submittedName>
</protein>